<dbReference type="Proteomes" id="UP001566132">
    <property type="component" value="Unassembled WGS sequence"/>
</dbReference>
<proteinExistence type="predicted"/>
<comment type="caution">
    <text evidence="1">The sequence shown here is derived from an EMBL/GenBank/DDBJ whole genome shotgun (WGS) entry which is preliminary data.</text>
</comment>
<evidence type="ECO:0000313" key="2">
    <source>
        <dbReference type="Proteomes" id="UP001566132"/>
    </source>
</evidence>
<evidence type="ECO:0000313" key="1">
    <source>
        <dbReference type="EMBL" id="KAL1488041.1"/>
    </source>
</evidence>
<protein>
    <submittedName>
        <fullName evidence="1">Uncharacterized protein</fullName>
    </submittedName>
</protein>
<reference evidence="1 2" key="1">
    <citation type="submission" date="2024-05" db="EMBL/GenBank/DDBJ databases">
        <title>Genetic variation in Jamaican populations of the coffee berry borer (Hypothenemus hampei).</title>
        <authorList>
            <person name="Errbii M."/>
            <person name="Myrie A."/>
        </authorList>
    </citation>
    <scope>NUCLEOTIDE SEQUENCE [LARGE SCALE GENOMIC DNA]</scope>
    <source>
        <strain evidence="1">JA-Hopewell-2020-01-JO</strain>
        <tissue evidence="1">Whole body</tissue>
    </source>
</reference>
<keyword evidence="2" id="KW-1185">Reference proteome</keyword>
<name>A0ABD1E120_HYPHA</name>
<accession>A0ABD1E120</accession>
<dbReference type="EMBL" id="JBDJPC010000016">
    <property type="protein sequence ID" value="KAL1488041.1"/>
    <property type="molecule type" value="Genomic_DNA"/>
</dbReference>
<organism evidence="1 2">
    <name type="scientific">Hypothenemus hampei</name>
    <name type="common">Coffee berry borer</name>
    <dbReference type="NCBI Taxonomy" id="57062"/>
    <lineage>
        <taxon>Eukaryota</taxon>
        <taxon>Metazoa</taxon>
        <taxon>Ecdysozoa</taxon>
        <taxon>Arthropoda</taxon>
        <taxon>Hexapoda</taxon>
        <taxon>Insecta</taxon>
        <taxon>Pterygota</taxon>
        <taxon>Neoptera</taxon>
        <taxon>Endopterygota</taxon>
        <taxon>Coleoptera</taxon>
        <taxon>Polyphaga</taxon>
        <taxon>Cucujiformia</taxon>
        <taxon>Curculionidae</taxon>
        <taxon>Scolytinae</taxon>
        <taxon>Hypothenemus</taxon>
    </lineage>
</organism>
<sequence>MWQRRHSAAEVDDHKMRLVAEKEKSDFARFRTFKQRLSTGVFDFLPRLNALNPRTIFPSGQHVDLSLKILATVDVREKGTSTVPYQISIKF</sequence>
<dbReference type="AlphaFoldDB" id="A0ABD1E120"/>
<gene>
    <name evidence="1" type="ORF">ABEB36_015412</name>
</gene>